<dbReference type="EMBL" id="JAYKXH010000022">
    <property type="protein sequence ID" value="KAK7127363.1"/>
    <property type="molecule type" value="Genomic_DNA"/>
</dbReference>
<accession>A0AAN9C951</accession>
<comment type="caution">
    <text evidence="8">The sequence shown here is derived from an EMBL/GenBank/DDBJ whole genome shotgun (WGS) entry which is preliminary data.</text>
</comment>
<keyword evidence="5 7" id="KW-0472">Membrane</keyword>
<keyword evidence="4 7" id="KW-1133">Transmembrane helix</keyword>
<evidence type="ECO:0000256" key="6">
    <source>
        <dbReference type="SAM" id="MobiDB-lite"/>
    </source>
</evidence>
<organism evidence="8 9">
    <name type="scientific">Phoxinus phoxinus</name>
    <name type="common">Eurasian minnow</name>
    <dbReference type="NCBI Taxonomy" id="58324"/>
    <lineage>
        <taxon>Eukaryota</taxon>
        <taxon>Metazoa</taxon>
        <taxon>Chordata</taxon>
        <taxon>Craniata</taxon>
        <taxon>Vertebrata</taxon>
        <taxon>Euteleostomi</taxon>
        <taxon>Actinopterygii</taxon>
        <taxon>Neopterygii</taxon>
        <taxon>Teleostei</taxon>
        <taxon>Ostariophysi</taxon>
        <taxon>Cypriniformes</taxon>
        <taxon>Leuciscidae</taxon>
        <taxon>Phoxininae</taxon>
        <taxon>Phoxinus</taxon>
    </lineage>
</organism>
<evidence type="ECO:0000256" key="2">
    <source>
        <dbReference type="ARBA" id="ARBA00006843"/>
    </source>
</evidence>
<evidence type="ECO:0000313" key="8">
    <source>
        <dbReference type="EMBL" id="KAK7127363.1"/>
    </source>
</evidence>
<sequence>MYNQGPTIGGINPSFSGAPDEQNPPQKPWMGPSAPPPYQEHPSAGYPSPTTSYPNPSGYPSQPYGAPGGPQGPFAQQQQYVLQQPFPQQQPYPGMSAYPQRPYAGHTGVTVQPTVFMTSTPAPVYISDYLCYSIFTLLFCCCPLGIAAVFNSATARKNNIAGRQDLAITSSRTALVLNNVALGIGLTTYAMATILILYAFDIFE</sequence>
<comment type="subcellular location">
    <subcellularLocation>
        <location evidence="1">Membrane</location>
    </subcellularLocation>
</comment>
<feature type="transmembrane region" description="Helical" evidence="7">
    <location>
        <begin position="174"/>
        <end position="200"/>
    </location>
</feature>
<name>A0AAN9C951_9TELE</name>
<dbReference type="GO" id="GO:0016020">
    <property type="term" value="C:membrane"/>
    <property type="evidence" value="ECO:0007669"/>
    <property type="project" value="UniProtKB-SubCell"/>
</dbReference>
<dbReference type="AlphaFoldDB" id="A0AAN9C951"/>
<dbReference type="Proteomes" id="UP001364617">
    <property type="component" value="Unassembled WGS sequence"/>
</dbReference>
<evidence type="ECO:0000256" key="1">
    <source>
        <dbReference type="ARBA" id="ARBA00004370"/>
    </source>
</evidence>
<comment type="similarity">
    <text evidence="2">Belongs to the CD225/Dispanin family.</text>
</comment>
<feature type="transmembrane region" description="Helical" evidence="7">
    <location>
        <begin position="132"/>
        <end position="153"/>
    </location>
</feature>
<feature type="region of interest" description="Disordered" evidence="6">
    <location>
        <begin position="1"/>
        <end position="74"/>
    </location>
</feature>
<dbReference type="PANTHER" id="PTHR14948:SF46">
    <property type="entry name" value="DISPANIN SUBFAMILY A MEMBER 2B-LIKE-RELATED"/>
    <property type="match status" value="1"/>
</dbReference>
<dbReference type="PANTHER" id="PTHR14948">
    <property type="entry name" value="NG5"/>
    <property type="match status" value="1"/>
</dbReference>
<evidence type="ECO:0000313" key="9">
    <source>
        <dbReference type="Proteomes" id="UP001364617"/>
    </source>
</evidence>
<evidence type="ECO:0000256" key="4">
    <source>
        <dbReference type="ARBA" id="ARBA00022989"/>
    </source>
</evidence>
<proteinExistence type="inferred from homology"/>
<keyword evidence="9" id="KW-1185">Reference proteome</keyword>
<dbReference type="InterPro" id="IPR007593">
    <property type="entry name" value="CD225/Dispanin_fam"/>
</dbReference>
<evidence type="ECO:0000256" key="3">
    <source>
        <dbReference type="ARBA" id="ARBA00022692"/>
    </source>
</evidence>
<protein>
    <submittedName>
        <fullName evidence="8">Uncharacterized protein</fullName>
    </submittedName>
</protein>
<feature type="compositionally biased region" description="Low complexity" evidence="6">
    <location>
        <begin position="45"/>
        <end position="65"/>
    </location>
</feature>
<keyword evidence="3 7" id="KW-0812">Transmembrane</keyword>
<reference evidence="8 9" key="1">
    <citation type="submission" date="2024-02" db="EMBL/GenBank/DDBJ databases">
        <title>Chromosome-level genome assembly of the Eurasian Minnow (Phoxinus phoxinus).</title>
        <authorList>
            <person name="Oriowo T.O."/>
            <person name="Martin S."/>
            <person name="Stange M."/>
            <person name="Chrysostomakis Y."/>
            <person name="Brown T."/>
            <person name="Winkler S."/>
            <person name="Kukowka S."/>
            <person name="Myers E.W."/>
            <person name="Bohne A."/>
        </authorList>
    </citation>
    <scope>NUCLEOTIDE SEQUENCE [LARGE SCALE GENOMIC DNA]</scope>
    <source>
        <strain evidence="8">ZFMK-TIS-60720</strain>
        <tissue evidence="8">Whole Organism</tissue>
    </source>
</reference>
<evidence type="ECO:0000256" key="5">
    <source>
        <dbReference type="ARBA" id="ARBA00023136"/>
    </source>
</evidence>
<gene>
    <name evidence="8" type="ORF">R3I93_020065</name>
</gene>
<dbReference type="InterPro" id="IPR051423">
    <property type="entry name" value="CD225/Dispanin"/>
</dbReference>
<evidence type="ECO:0000256" key="7">
    <source>
        <dbReference type="SAM" id="Phobius"/>
    </source>
</evidence>
<dbReference type="Pfam" id="PF04505">
    <property type="entry name" value="CD225"/>
    <property type="match status" value="1"/>
</dbReference>